<evidence type="ECO:0000256" key="1">
    <source>
        <dbReference type="SAM" id="MobiDB-lite"/>
    </source>
</evidence>
<keyword evidence="3" id="KW-1185">Reference proteome</keyword>
<reference evidence="2" key="1">
    <citation type="submission" date="2023-04" db="EMBL/GenBank/DDBJ databases">
        <authorList>
            <consortium name="ELIXIR-Norway"/>
        </authorList>
    </citation>
    <scope>NUCLEOTIDE SEQUENCE [LARGE SCALE GENOMIC DNA]</scope>
</reference>
<protein>
    <submittedName>
        <fullName evidence="2">Uncharacterized protein</fullName>
    </submittedName>
</protein>
<name>A0ABN9A5S6_RANTA</name>
<dbReference type="EMBL" id="OX460343">
    <property type="protein sequence ID" value="CAI9181294.1"/>
    <property type="molecule type" value="Genomic_DNA"/>
</dbReference>
<evidence type="ECO:0000313" key="3">
    <source>
        <dbReference type="Proteomes" id="UP001176941"/>
    </source>
</evidence>
<organism evidence="2 3">
    <name type="scientific">Rangifer tarandus platyrhynchus</name>
    <name type="common">Svalbard reindeer</name>
    <dbReference type="NCBI Taxonomy" id="3082113"/>
    <lineage>
        <taxon>Eukaryota</taxon>
        <taxon>Metazoa</taxon>
        <taxon>Chordata</taxon>
        <taxon>Craniata</taxon>
        <taxon>Vertebrata</taxon>
        <taxon>Euteleostomi</taxon>
        <taxon>Mammalia</taxon>
        <taxon>Eutheria</taxon>
        <taxon>Laurasiatheria</taxon>
        <taxon>Artiodactyla</taxon>
        <taxon>Ruminantia</taxon>
        <taxon>Pecora</taxon>
        <taxon>Cervidae</taxon>
        <taxon>Odocoileinae</taxon>
        <taxon>Rangifer</taxon>
    </lineage>
</organism>
<dbReference type="Proteomes" id="UP001176941">
    <property type="component" value="Chromosome X"/>
</dbReference>
<gene>
    <name evidence="2" type="ORF">MRATA1EN1_LOCUS30256</name>
</gene>
<proteinExistence type="predicted"/>
<feature type="compositionally biased region" description="Basic and acidic residues" evidence="1">
    <location>
        <begin position="39"/>
        <end position="52"/>
    </location>
</feature>
<feature type="region of interest" description="Disordered" evidence="1">
    <location>
        <begin position="30"/>
        <end position="62"/>
    </location>
</feature>
<accession>A0ABN9A5S6</accession>
<evidence type="ECO:0000313" key="2">
    <source>
        <dbReference type="EMBL" id="CAI9181294.1"/>
    </source>
</evidence>
<sequence>MGIYFVKQIEFILFCKNTFTREKESGISGPFGIKLGRGTSDEEGSRVGEHRPSLFHPPSHLPVSHITPLRQVPCRSLWEQGGPGAPQQTGSLLNFQVGSGRVPEGVGLEKSRTRSWL</sequence>